<organism evidence="1 2">
    <name type="scientific">Sphaerospermopsis reniformis</name>
    <dbReference type="NCBI Taxonomy" id="531300"/>
    <lineage>
        <taxon>Bacteria</taxon>
        <taxon>Bacillati</taxon>
        <taxon>Cyanobacteriota</taxon>
        <taxon>Cyanophyceae</taxon>
        <taxon>Nostocales</taxon>
        <taxon>Aphanizomenonaceae</taxon>
        <taxon>Sphaerospermopsis</taxon>
    </lineage>
</organism>
<accession>A0A480A653</accession>
<proteinExistence type="predicted"/>
<gene>
    <name evidence="1" type="ORF">SR1949_51240</name>
</gene>
<dbReference type="Proteomes" id="UP000300142">
    <property type="component" value="Unassembled WGS sequence"/>
</dbReference>
<protein>
    <submittedName>
        <fullName evidence="1">Uncharacterized protein</fullName>
    </submittedName>
</protein>
<dbReference type="RefSeq" id="WP_096572427.1">
    <property type="nucleotide sequence ID" value="NZ_BJCE01000371.1"/>
</dbReference>
<evidence type="ECO:0000313" key="1">
    <source>
        <dbReference type="EMBL" id="GCL39992.1"/>
    </source>
</evidence>
<keyword evidence="2" id="KW-1185">Reference proteome</keyword>
<evidence type="ECO:0000313" key="2">
    <source>
        <dbReference type="Proteomes" id="UP000300142"/>
    </source>
</evidence>
<comment type="caution">
    <text evidence="1">The sequence shown here is derived from an EMBL/GenBank/DDBJ whole genome shotgun (WGS) entry which is preliminary data.</text>
</comment>
<dbReference type="AlphaFoldDB" id="A0A480A653"/>
<reference evidence="2" key="1">
    <citation type="submission" date="2019-02" db="EMBL/GenBank/DDBJ databases">
        <title>Draft genome sequence of Sphaerospermopsis reniformis NIES-1949.</title>
        <authorList>
            <person name="Yamaguchi H."/>
            <person name="Suzuki S."/>
            <person name="Kawachi M."/>
        </authorList>
    </citation>
    <scope>NUCLEOTIDE SEQUENCE [LARGE SCALE GENOMIC DNA]</scope>
    <source>
        <strain evidence="2">NIES-1949</strain>
    </source>
</reference>
<sequence>MLNIKNELFAELTPELAANINGGQGEQGEQGGKEDKSKFNYSRYLKALGIAYLSPPEVGSITDKEALLAQYQGWED</sequence>
<name>A0A480A653_9CYAN</name>
<dbReference type="EMBL" id="BJCE01000371">
    <property type="protein sequence ID" value="GCL39992.1"/>
    <property type="molecule type" value="Genomic_DNA"/>
</dbReference>